<accession>A0A561W9H9</accession>
<gene>
    <name evidence="3" type="ORF">FHX34_10342</name>
</gene>
<dbReference type="RefSeq" id="WP_239082617.1">
    <property type="nucleotide sequence ID" value="NZ_BOMX01000138.1"/>
</dbReference>
<evidence type="ECO:0000256" key="1">
    <source>
        <dbReference type="SAM" id="Coils"/>
    </source>
</evidence>
<keyword evidence="1" id="KW-0175">Coiled coil</keyword>
<feature type="region of interest" description="Disordered" evidence="2">
    <location>
        <begin position="1"/>
        <end position="27"/>
    </location>
</feature>
<organism evidence="3 4">
    <name type="scientific">Actinoplanes teichomyceticus</name>
    <dbReference type="NCBI Taxonomy" id="1867"/>
    <lineage>
        <taxon>Bacteria</taxon>
        <taxon>Bacillati</taxon>
        <taxon>Actinomycetota</taxon>
        <taxon>Actinomycetes</taxon>
        <taxon>Micromonosporales</taxon>
        <taxon>Micromonosporaceae</taxon>
        <taxon>Actinoplanes</taxon>
    </lineage>
</organism>
<comment type="caution">
    <text evidence="3">The sequence shown here is derived from an EMBL/GenBank/DDBJ whole genome shotgun (WGS) entry which is preliminary data.</text>
</comment>
<feature type="coiled-coil region" evidence="1">
    <location>
        <begin position="230"/>
        <end position="264"/>
    </location>
</feature>
<name>A0A561W9H9_ACTTI</name>
<dbReference type="Proteomes" id="UP000320239">
    <property type="component" value="Unassembled WGS sequence"/>
</dbReference>
<evidence type="ECO:0000256" key="2">
    <source>
        <dbReference type="SAM" id="MobiDB-lite"/>
    </source>
</evidence>
<evidence type="ECO:0000313" key="3">
    <source>
        <dbReference type="EMBL" id="TWG20514.1"/>
    </source>
</evidence>
<evidence type="ECO:0000313" key="4">
    <source>
        <dbReference type="Proteomes" id="UP000320239"/>
    </source>
</evidence>
<keyword evidence="4" id="KW-1185">Reference proteome</keyword>
<dbReference type="AlphaFoldDB" id="A0A561W9H9"/>
<reference evidence="3 4" key="1">
    <citation type="submission" date="2019-06" db="EMBL/GenBank/DDBJ databases">
        <title>Sequencing the genomes of 1000 actinobacteria strains.</title>
        <authorList>
            <person name="Klenk H.-P."/>
        </authorList>
    </citation>
    <scope>NUCLEOTIDE SEQUENCE [LARGE SCALE GENOMIC DNA]</scope>
    <source>
        <strain evidence="3 4">DSM 43866</strain>
    </source>
</reference>
<sequence>MADPDRPGSPLTGGAAPMTSPPVASADAELARLETAVQAITRNLVELDEHPTRKDLDSRSLTGRTASEWADASAALGTLWDGYRMLTESITRARLLRGQRRLGDADRARYVHEVLGPSIVLSTSSVPLAQRGLLGAGQVTATCSPAELLAAMERAFATAVDVVTRAGEAWRMLLPAAAEAAAGLRELRTSGAPGPLGDQADRLLGELTAALATDPLGAEPAVLDRVGDLIRRAQAERDSAAELRASLTRRLAQARERADELDRAGRAAAEAHARVSGRFPEARIATVRRLNLRPDLAAIEALATAGQWALISPRLARWSREAAERLAALQAVTVHNDRLLAERNELRGRLDAYQAKALRHGLGEHPALIPLAERARAGLYTAPCELEQARAAVNAYQEALTATITRDARP</sequence>
<protein>
    <submittedName>
        <fullName evidence="3">Uncharacterized protein</fullName>
    </submittedName>
</protein>
<dbReference type="EMBL" id="VIWY01000003">
    <property type="protein sequence ID" value="TWG20514.1"/>
    <property type="molecule type" value="Genomic_DNA"/>
</dbReference>
<proteinExistence type="predicted"/>